<dbReference type="Proteomes" id="UP000703661">
    <property type="component" value="Unassembled WGS sequence"/>
</dbReference>
<accession>A0A9P6SWS3</accession>
<dbReference type="Gene3D" id="3.40.630.30">
    <property type="match status" value="1"/>
</dbReference>
<dbReference type="Pfam" id="PF13527">
    <property type="entry name" value="Acetyltransf_9"/>
    <property type="match status" value="1"/>
</dbReference>
<reference evidence="1" key="1">
    <citation type="journal article" date="2020" name="Fungal Divers.">
        <title>Resolving the Mortierellaceae phylogeny through synthesis of multi-gene phylogenetics and phylogenomics.</title>
        <authorList>
            <person name="Vandepol N."/>
            <person name="Liber J."/>
            <person name="Desiro A."/>
            <person name="Na H."/>
            <person name="Kennedy M."/>
            <person name="Barry K."/>
            <person name="Grigoriev I.V."/>
            <person name="Miller A.N."/>
            <person name="O'Donnell K."/>
            <person name="Stajich J.E."/>
            <person name="Bonito G."/>
        </authorList>
    </citation>
    <scope>NUCLEOTIDE SEQUENCE</scope>
    <source>
        <strain evidence="1">NRRL 2769</strain>
    </source>
</reference>
<name>A0A9P6SWS3_9FUNG</name>
<proteinExistence type="predicted"/>
<keyword evidence="2" id="KW-1185">Reference proteome</keyword>
<sequence length="473" mass="53719">MVHRAFRSDCRITTVYDFALVENTRAPEGDNPIIAGVSLQQDIGYFGKVKLMYGISEIIATHSDYRNKGLMRRLFHDLVHPASDLRGGVVQIIAGIPHFYRQFGYEYALDFGSYNPQKLNDLTSILPLAEHESVEKGGHGEPFLLRTPSVDDLPYLVEMSTPEKRLSQAGAGFLYDENYWRFWIRDAVANMTSKFDVSRSHWIIVDAKAGKDCGVAMARGCPMLSIEMFVLDEEHNYRDAMHSVLRQILTIANGPTAWEQKQQLEEAKRAREVKEQQGATTTNQKKIQGMTLSLDPEHPIMKLFASKSTVTTTKSKIYTRIPSYANFLLKIAPVLEDRLAQSCLKEITVIWQFNFFRKVVGSAGKGVEVVFESGKLISARDDWVEPSPKEKVMAARERIAKAKEENRPDFKPLVYQAQFAPLTFTRLVVGDMTMDQMTDIYAECGIREGGDDAKLMLDILFPKQIFHFDLHSW</sequence>
<protein>
    <submittedName>
        <fullName evidence="1">Uncharacterized protein</fullName>
    </submittedName>
</protein>
<gene>
    <name evidence="1" type="ORF">BGZ80_002975</name>
</gene>
<evidence type="ECO:0000313" key="2">
    <source>
        <dbReference type="Proteomes" id="UP000703661"/>
    </source>
</evidence>
<organism evidence="1 2">
    <name type="scientific">Entomortierella chlamydospora</name>
    <dbReference type="NCBI Taxonomy" id="101097"/>
    <lineage>
        <taxon>Eukaryota</taxon>
        <taxon>Fungi</taxon>
        <taxon>Fungi incertae sedis</taxon>
        <taxon>Mucoromycota</taxon>
        <taxon>Mortierellomycotina</taxon>
        <taxon>Mortierellomycetes</taxon>
        <taxon>Mortierellales</taxon>
        <taxon>Mortierellaceae</taxon>
        <taxon>Entomortierella</taxon>
    </lineage>
</organism>
<dbReference type="EMBL" id="JAAAID010001761">
    <property type="protein sequence ID" value="KAG0008869.1"/>
    <property type="molecule type" value="Genomic_DNA"/>
</dbReference>
<dbReference type="SUPFAM" id="SSF55729">
    <property type="entry name" value="Acyl-CoA N-acyltransferases (Nat)"/>
    <property type="match status" value="1"/>
</dbReference>
<dbReference type="InterPro" id="IPR016181">
    <property type="entry name" value="Acyl_CoA_acyltransferase"/>
</dbReference>
<evidence type="ECO:0000313" key="1">
    <source>
        <dbReference type="EMBL" id="KAG0008869.1"/>
    </source>
</evidence>
<dbReference type="AlphaFoldDB" id="A0A9P6SWS3"/>
<comment type="caution">
    <text evidence="1">The sequence shown here is derived from an EMBL/GenBank/DDBJ whole genome shotgun (WGS) entry which is preliminary data.</text>
</comment>